<evidence type="ECO:0000256" key="1">
    <source>
        <dbReference type="SAM" id="SignalP"/>
    </source>
</evidence>
<dbReference type="EMBL" id="ABKSPD020000020">
    <property type="protein sequence ID" value="EKW9777924.1"/>
    <property type="molecule type" value="Genomic_DNA"/>
</dbReference>
<feature type="domain" description="BON" evidence="2">
    <location>
        <begin position="44"/>
        <end position="112"/>
    </location>
</feature>
<comment type="caution">
    <text evidence="3">The sequence shown here is derived from an EMBL/GenBank/DDBJ whole genome shotgun (WGS) entry which is preliminary data.</text>
</comment>
<evidence type="ECO:0000313" key="3">
    <source>
        <dbReference type="EMBL" id="EKW9777924.1"/>
    </source>
</evidence>
<gene>
    <name evidence="3" type="ORF">PW210_003804</name>
</gene>
<accession>A0AAN4CD40</accession>
<dbReference type="RefSeq" id="WP_049219718.1">
    <property type="nucleotide sequence ID" value="NZ_BGMB01000023.1"/>
</dbReference>
<dbReference type="Pfam" id="PF04972">
    <property type="entry name" value="BON"/>
    <property type="match status" value="1"/>
</dbReference>
<proteinExistence type="predicted"/>
<feature type="signal peptide" evidence="1">
    <location>
        <begin position="1"/>
        <end position="22"/>
    </location>
</feature>
<dbReference type="AlphaFoldDB" id="A0AAN4CD40"/>
<dbReference type="Proteomes" id="UP001171165">
    <property type="component" value="Unassembled WGS sequence"/>
</dbReference>
<organism evidence="3 4">
    <name type="scientific">Proteus mirabilis</name>
    <dbReference type="NCBI Taxonomy" id="584"/>
    <lineage>
        <taxon>Bacteria</taxon>
        <taxon>Pseudomonadati</taxon>
        <taxon>Pseudomonadota</taxon>
        <taxon>Gammaproteobacteria</taxon>
        <taxon>Enterobacterales</taxon>
        <taxon>Morganellaceae</taxon>
        <taxon>Proteus</taxon>
    </lineage>
</organism>
<evidence type="ECO:0000313" key="4">
    <source>
        <dbReference type="Proteomes" id="UP001171165"/>
    </source>
</evidence>
<evidence type="ECO:0000259" key="2">
    <source>
        <dbReference type="PROSITE" id="PS50914"/>
    </source>
</evidence>
<keyword evidence="1" id="KW-0732">Signal</keyword>
<dbReference type="PROSITE" id="PS50914">
    <property type="entry name" value="BON"/>
    <property type="match status" value="1"/>
</dbReference>
<protein>
    <submittedName>
        <fullName evidence="3">BON domain-containing protein</fullName>
    </submittedName>
</protein>
<sequence length="112" mass="12632">MKPINKCLLSIGLIFISSDVFSQSSLFSDSNENYLDKKINDTLSDVAITEKIRTTLQRTPNINSESLAIRTEIGHVIVTGFINSEEEEILIIQTIKQINHVKSVDLNVNRKE</sequence>
<name>A0AAN4CD40_PROMI</name>
<dbReference type="InterPro" id="IPR007055">
    <property type="entry name" value="BON_dom"/>
</dbReference>
<reference evidence="3" key="1">
    <citation type="submission" date="2023-06" db="EMBL/GenBank/DDBJ databases">
        <authorList>
            <consortium name="Clinical and Environmental Microbiology Branch: Whole genome sequencing antimicrobial resistance pathogens in the healthcare setting"/>
        </authorList>
    </citation>
    <scope>NUCLEOTIDE SEQUENCE</scope>
    <source>
        <strain evidence="3">Microbial</strain>
    </source>
</reference>
<feature type="chain" id="PRO_5043054136" evidence="1">
    <location>
        <begin position="23"/>
        <end position="112"/>
    </location>
</feature>